<feature type="region of interest" description="Disordered" evidence="1">
    <location>
        <begin position="39"/>
        <end position="58"/>
    </location>
</feature>
<feature type="compositionally biased region" description="Basic and acidic residues" evidence="1">
    <location>
        <begin position="40"/>
        <end position="49"/>
    </location>
</feature>
<proteinExistence type="predicted"/>
<sequence length="236" mass="26850">MLALADLQGNYNMSSQISFHSIKKPSDFTFCDIPKRKYHKEQDENENHENPLGFSPLLWSKNPPSNCTGSSSATNTMAKGRKELMEMINDLPESCLELSLKDMVAEDADDSGYAIEDKVDVKPKVKGKKKGAKRRPISRSVSLDTGVFLLKMFVPSSFGSKKQRVSRSNSIDGLNKHDVDVKQWKTRFIQNKNNISSRSYNNDRCCNTATKNRYEEGSLKPGCWFKLTNQKWCIFF</sequence>
<keyword evidence="4" id="KW-1185">Reference proteome</keyword>
<dbReference type="Gramene" id="mRNA:HanXRQr2_Chr11g0468701">
    <property type="protein sequence ID" value="mRNA:HanXRQr2_Chr11g0468701"/>
    <property type="gene ID" value="HanXRQr2_Chr11g0468701"/>
</dbReference>
<dbReference type="AlphaFoldDB" id="A0A251T7K3"/>
<name>A0A251T7K3_HELAN</name>
<evidence type="ECO:0000256" key="1">
    <source>
        <dbReference type="SAM" id="MobiDB-lite"/>
    </source>
</evidence>
<accession>A0A251T7K3</accession>
<reference evidence="2" key="3">
    <citation type="submission" date="2020-06" db="EMBL/GenBank/DDBJ databases">
        <title>Helianthus annuus Genome sequencing and assembly Release 2.</title>
        <authorList>
            <person name="Gouzy J."/>
            <person name="Langlade N."/>
            <person name="Munos S."/>
        </authorList>
    </citation>
    <scope>NUCLEOTIDE SEQUENCE</scope>
    <source>
        <tissue evidence="2">Leaves</tissue>
    </source>
</reference>
<reference evidence="2 4" key="1">
    <citation type="journal article" date="2017" name="Nature">
        <title>The sunflower genome provides insights into oil metabolism, flowering and Asterid evolution.</title>
        <authorList>
            <person name="Badouin H."/>
            <person name="Gouzy J."/>
            <person name="Grassa C.J."/>
            <person name="Murat F."/>
            <person name="Staton S.E."/>
            <person name="Cottret L."/>
            <person name="Lelandais-Briere C."/>
            <person name="Owens G.L."/>
            <person name="Carrere S."/>
            <person name="Mayjonade B."/>
            <person name="Legrand L."/>
            <person name="Gill N."/>
            <person name="Kane N.C."/>
            <person name="Bowers J.E."/>
            <person name="Hubner S."/>
            <person name="Bellec A."/>
            <person name="Berard A."/>
            <person name="Berges H."/>
            <person name="Blanchet N."/>
            <person name="Boniface M.C."/>
            <person name="Brunel D."/>
            <person name="Catrice O."/>
            <person name="Chaidir N."/>
            <person name="Claudel C."/>
            <person name="Donnadieu C."/>
            <person name="Faraut T."/>
            <person name="Fievet G."/>
            <person name="Helmstetter N."/>
            <person name="King M."/>
            <person name="Knapp S.J."/>
            <person name="Lai Z."/>
            <person name="Le Paslier M.C."/>
            <person name="Lippi Y."/>
            <person name="Lorenzon L."/>
            <person name="Mandel J.R."/>
            <person name="Marage G."/>
            <person name="Marchand G."/>
            <person name="Marquand E."/>
            <person name="Bret-Mestries E."/>
            <person name="Morien E."/>
            <person name="Nambeesan S."/>
            <person name="Nguyen T."/>
            <person name="Pegot-Espagnet P."/>
            <person name="Pouilly N."/>
            <person name="Raftis F."/>
            <person name="Sallet E."/>
            <person name="Schiex T."/>
            <person name="Thomas J."/>
            <person name="Vandecasteele C."/>
            <person name="Vares D."/>
            <person name="Vear F."/>
            <person name="Vautrin S."/>
            <person name="Crespi M."/>
            <person name="Mangin B."/>
            <person name="Burke J.M."/>
            <person name="Salse J."/>
            <person name="Munos S."/>
            <person name="Vincourt P."/>
            <person name="Rieseberg L.H."/>
            <person name="Langlade N.B."/>
        </authorList>
    </citation>
    <scope>NUCLEOTIDE SEQUENCE [LARGE SCALE GENOMIC DNA]</scope>
    <source>
        <strain evidence="4">cv. SF193</strain>
        <tissue evidence="2">Leaves</tissue>
    </source>
</reference>
<dbReference type="Proteomes" id="UP000215914">
    <property type="component" value="Chromosome 11"/>
</dbReference>
<dbReference type="PANTHER" id="PTHR34193:SF20">
    <property type="match status" value="1"/>
</dbReference>
<dbReference type="EMBL" id="CM007900">
    <property type="protein sequence ID" value="OTG06749.1"/>
    <property type="molecule type" value="Genomic_DNA"/>
</dbReference>
<dbReference type="OrthoDB" id="776574at2759"/>
<gene>
    <name evidence="3" type="ORF">HannXRQ_Chr11g0322701</name>
    <name evidence="2" type="ORF">HanXRQr2_Chr11g0468701</name>
</gene>
<dbReference type="PANTHER" id="PTHR34193">
    <property type="entry name" value="OS11G0199801 PROTEIN"/>
    <property type="match status" value="1"/>
</dbReference>
<reference evidence="3" key="2">
    <citation type="submission" date="2017-02" db="EMBL/GenBank/DDBJ databases">
        <title>Sunflower complete genome.</title>
        <authorList>
            <person name="Langlade N."/>
            <person name="Munos S."/>
        </authorList>
    </citation>
    <scope>NUCLEOTIDE SEQUENCE [LARGE SCALE GENOMIC DNA]</scope>
    <source>
        <tissue evidence="3">Leaves</tissue>
    </source>
</reference>
<evidence type="ECO:0000313" key="2">
    <source>
        <dbReference type="EMBL" id="KAF5780149.1"/>
    </source>
</evidence>
<dbReference type="EMBL" id="MNCJ02000326">
    <property type="protein sequence ID" value="KAF5780149.1"/>
    <property type="molecule type" value="Genomic_DNA"/>
</dbReference>
<evidence type="ECO:0000313" key="3">
    <source>
        <dbReference type="EMBL" id="OTG06749.1"/>
    </source>
</evidence>
<evidence type="ECO:0000313" key="4">
    <source>
        <dbReference type="Proteomes" id="UP000215914"/>
    </source>
</evidence>
<protein>
    <submittedName>
        <fullName evidence="3">Uncharacterized protein</fullName>
    </submittedName>
</protein>
<organism evidence="3 4">
    <name type="scientific">Helianthus annuus</name>
    <name type="common">Common sunflower</name>
    <dbReference type="NCBI Taxonomy" id="4232"/>
    <lineage>
        <taxon>Eukaryota</taxon>
        <taxon>Viridiplantae</taxon>
        <taxon>Streptophyta</taxon>
        <taxon>Embryophyta</taxon>
        <taxon>Tracheophyta</taxon>
        <taxon>Spermatophyta</taxon>
        <taxon>Magnoliopsida</taxon>
        <taxon>eudicotyledons</taxon>
        <taxon>Gunneridae</taxon>
        <taxon>Pentapetalae</taxon>
        <taxon>asterids</taxon>
        <taxon>campanulids</taxon>
        <taxon>Asterales</taxon>
        <taxon>Asteraceae</taxon>
        <taxon>Asteroideae</taxon>
        <taxon>Heliantheae alliance</taxon>
        <taxon>Heliantheae</taxon>
        <taxon>Helianthus</taxon>
    </lineage>
</organism>
<dbReference type="OMA" id="HDENEYP"/>
<dbReference type="InParanoid" id="A0A251T7K3"/>